<dbReference type="SUPFAM" id="SSF52821">
    <property type="entry name" value="Rhodanese/Cell cycle control phosphatase"/>
    <property type="match status" value="1"/>
</dbReference>
<keyword evidence="3" id="KW-1185">Reference proteome</keyword>
<feature type="domain" description="Rhodanese" evidence="1">
    <location>
        <begin position="21"/>
        <end position="106"/>
    </location>
</feature>
<name>A0ABT2T896_9FIRM</name>
<dbReference type="Proteomes" id="UP001652394">
    <property type="component" value="Unassembled WGS sequence"/>
</dbReference>
<protein>
    <submittedName>
        <fullName evidence="2">Rhodanese-like domain-containing protein</fullName>
    </submittedName>
</protein>
<dbReference type="Pfam" id="PF00581">
    <property type="entry name" value="Rhodanese"/>
    <property type="match status" value="1"/>
</dbReference>
<dbReference type="InterPro" id="IPR036873">
    <property type="entry name" value="Rhodanese-like_dom_sf"/>
</dbReference>
<dbReference type="EMBL" id="JAOQJX010000002">
    <property type="protein sequence ID" value="MCU6746490.1"/>
    <property type="molecule type" value="Genomic_DNA"/>
</dbReference>
<reference evidence="2 3" key="1">
    <citation type="journal article" date="2021" name="ISME Commun">
        <title>Automated analysis of genomic sequences facilitates high-throughput and comprehensive description of bacteria.</title>
        <authorList>
            <person name="Hitch T.C.A."/>
        </authorList>
    </citation>
    <scope>NUCLEOTIDE SEQUENCE [LARGE SCALE GENOMIC DNA]</scope>
    <source>
        <strain evidence="2 3">H2_18</strain>
    </source>
</reference>
<proteinExistence type="predicted"/>
<dbReference type="SMART" id="SM00450">
    <property type="entry name" value="RHOD"/>
    <property type="match status" value="1"/>
</dbReference>
<comment type="caution">
    <text evidence="2">The sequence shown here is derived from an EMBL/GenBank/DDBJ whole genome shotgun (WGS) entry which is preliminary data.</text>
</comment>
<dbReference type="InterPro" id="IPR050229">
    <property type="entry name" value="GlpE_sulfurtransferase"/>
</dbReference>
<evidence type="ECO:0000313" key="3">
    <source>
        <dbReference type="Proteomes" id="UP001652394"/>
    </source>
</evidence>
<organism evidence="2 3">
    <name type="scientific">Faecalicatena acetigenes</name>
    <dbReference type="NCBI Taxonomy" id="2981790"/>
    <lineage>
        <taxon>Bacteria</taxon>
        <taxon>Bacillati</taxon>
        <taxon>Bacillota</taxon>
        <taxon>Clostridia</taxon>
        <taxon>Lachnospirales</taxon>
        <taxon>Lachnospiraceae</taxon>
        <taxon>Faecalicatena</taxon>
    </lineage>
</organism>
<dbReference type="RefSeq" id="WP_059068678.1">
    <property type="nucleotide sequence ID" value="NZ_JAOQJX010000002.1"/>
</dbReference>
<dbReference type="PANTHER" id="PTHR43031:SF1">
    <property type="entry name" value="PYRIDINE NUCLEOTIDE-DISULPHIDE OXIDOREDUCTASE"/>
    <property type="match status" value="1"/>
</dbReference>
<sequence length="107" mass="11718">MGLFTLLHSTDINAGVAKYTKTNGAVLLDVRTVEEYRDGHIEGSINLPLDRITAIENTVKDKNTPLFVHCHSGIRSGQAVSYLKRKGYTKIENIGGIKSYGGKVVRS</sequence>
<evidence type="ECO:0000313" key="2">
    <source>
        <dbReference type="EMBL" id="MCU6746490.1"/>
    </source>
</evidence>
<evidence type="ECO:0000259" key="1">
    <source>
        <dbReference type="PROSITE" id="PS50206"/>
    </source>
</evidence>
<dbReference type="Gene3D" id="3.40.250.10">
    <property type="entry name" value="Rhodanese-like domain"/>
    <property type="match status" value="1"/>
</dbReference>
<gene>
    <name evidence="2" type="ORF">OCV51_02260</name>
</gene>
<dbReference type="CDD" id="cd00158">
    <property type="entry name" value="RHOD"/>
    <property type="match status" value="1"/>
</dbReference>
<dbReference type="PROSITE" id="PS50206">
    <property type="entry name" value="RHODANESE_3"/>
    <property type="match status" value="1"/>
</dbReference>
<dbReference type="PANTHER" id="PTHR43031">
    <property type="entry name" value="FAD-DEPENDENT OXIDOREDUCTASE"/>
    <property type="match status" value="1"/>
</dbReference>
<accession>A0ABT2T896</accession>
<dbReference type="InterPro" id="IPR001763">
    <property type="entry name" value="Rhodanese-like_dom"/>
</dbReference>